<dbReference type="EMBL" id="PDLN01000007">
    <property type="protein sequence ID" value="RDW80879.1"/>
    <property type="molecule type" value="Genomic_DNA"/>
</dbReference>
<dbReference type="AlphaFoldDB" id="A0A3D8S3L4"/>
<gene>
    <name evidence="1" type="ORF">BP5796_05577</name>
</gene>
<dbReference type="Proteomes" id="UP000256328">
    <property type="component" value="Unassembled WGS sequence"/>
</dbReference>
<comment type="caution">
    <text evidence="1">The sequence shown here is derived from an EMBL/GenBank/DDBJ whole genome shotgun (WGS) entry which is preliminary data.</text>
</comment>
<sequence length="137" mass="15632">MLMNQILGVSPEPCKEEFPRQLSQMGLPPKSTVFLRGNFMLLDQHVSRGPQSPTEESSHVDVAFGDDRKRFAGFHRFEIVRDGKPESSSGVTFWYSCIACNPSVDRYPFPAWVFTLHKFYAISLFRDGIAEILKEET</sequence>
<organism evidence="1 2">
    <name type="scientific">Coleophoma crateriformis</name>
    <dbReference type="NCBI Taxonomy" id="565419"/>
    <lineage>
        <taxon>Eukaryota</taxon>
        <taxon>Fungi</taxon>
        <taxon>Dikarya</taxon>
        <taxon>Ascomycota</taxon>
        <taxon>Pezizomycotina</taxon>
        <taxon>Leotiomycetes</taxon>
        <taxon>Helotiales</taxon>
        <taxon>Dermateaceae</taxon>
        <taxon>Coleophoma</taxon>
    </lineage>
</organism>
<keyword evidence="2" id="KW-1185">Reference proteome</keyword>
<evidence type="ECO:0000313" key="1">
    <source>
        <dbReference type="EMBL" id="RDW80879.1"/>
    </source>
</evidence>
<proteinExistence type="predicted"/>
<name>A0A3D8S3L4_9HELO</name>
<evidence type="ECO:0000313" key="2">
    <source>
        <dbReference type="Proteomes" id="UP000256328"/>
    </source>
</evidence>
<dbReference type="OrthoDB" id="3354680at2759"/>
<reference evidence="1 2" key="1">
    <citation type="journal article" date="2018" name="IMA Fungus">
        <title>IMA Genome-F 9: Draft genome sequence of Annulohypoxylon stygium, Aspergillus mulundensis, Berkeleyomyces basicola (syn. Thielaviopsis basicola), Ceratocystis smalleyi, two Cercospora beticola strains, Coleophoma cylindrospora, Fusarium fracticaudum, Phialophora cf. hyalina, and Morchella septimelata.</title>
        <authorList>
            <person name="Wingfield B.D."/>
            <person name="Bills G.F."/>
            <person name="Dong Y."/>
            <person name="Huang W."/>
            <person name="Nel W.J."/>
            <person name="Swalarsk-Parry B.S."/>
            <person name="Vaghefi N."/>
            <person name="Wilken P.M."/>
            <person name="An Z."/>
            <person name="de Beer Z.W."/>
            <person name="De Vos L."/>
            <person name="Chen L."/>
            <person name="Duong T.A."/>
            <person name="Gao Y."/>
            <person name="Hammerbacher A."/>
            <person name="Kikkert J.R."/>
            <person name="Li Y."/>
            <person name="Li H."/>
            <person name="Li K."/>
            <person name="Li Q."/>
            <person name="Liu X."/>
            <person name="Ma X."/>
            <person name="Naidoo K."/>
            <person name="Pethybridge S.J."/>
            <person name="Sun J."/>
            <person name="Steenkamp E.T."/>
            <person name="van der Nest M.A."/>
            <person name="van Wyk S."/>
            <person name="Wingfield M.J."/>
            <person name="Xiong C."/>
            <person name="Yue Q."/>
            <person name="Zhang X."/>
        </authorList>
    </citation>
    <scope>NUCLEOTIDE SEQUENCE [LARGE SCALE GENOMIC DNA]</scope>
    <source>
        <strain evidence="1 2">BP5796</strain>
    </source>
</reference>
<accession>A0A3D8S3L4</accession>
<protein>
    <submittedName>
        <fullName evidence="1">Uncharacterized protein</fullName>
    </submittedName>
</protein>